<evidence type="ECO:0000313" key="3">
    <source>
        <dbReference type="Proteomes" id="UP000199288"/>
    </source>
</evidence>
<dbReference type="AlphaFoldDB" id="A0A1H4B3G8"/>
<reference evidence="3" key="1">
    <citation type="submission" date="2016-10" db="EMBL/GenBank/DDBJ databases">
        <authorList>
            <person name="Varghese N."/>
            <person name="Submissions S."/>
        </authorList>
    </citation>
    <scope>NUCLEOTIDE SEQUENCE [LARGE SCALE GENOMIC DNA]</scope>
    <source>
        <strain evidence="3">KPR-1</strain>
    </source>
</reference>
<dbReference type="EMBL" id="FNQV01000009">
    <property type="protein sequence ID" value="SEA42700.1"/>
    <property type="molecule type" value="Genomic_DNA"/>
</dbReference>
<feature type="domain" description="DUF4097" evidence="1">
    <location>
        <begin position="48"/>
        <end position="259"/>
    </location>
</feature>
<sequence length="268" mass="28125">MYTELFSSHEPTGPVTIHVESRYLDLKVNIGDRVHASLSGPDEVHEGATAHFDGSTLTVDIPKLSDTWMNSWRGVPRDFKSTVEVTVPAGSSLDATLDVGSVKTHGRLEGADVKTNAGSVNIEEASRIKFHGDAGNLKVGKVESVDAKCDAGQIVIKNLRDGVLKTSAGRISVGEVLNSLTANADAGSIRVKYAGASDIDAKASLGSIRIAVARGISVYADCHATAGSVRTDLKEAAEPTPGAPVARIKARTDLGSIKLERADARLGE</sequence>
<protein>
    <submittedName>
        <fullName evidence="2">Putative adhesin</fullName>
    </submittedName>
</protein>
<dbReference type="Proteomes" id="UP000199288">
    <property type="component" value="Unassembled WGS sequence"/>
</dbReference>
<organism evidence="2 3">
    <name type="scientific">Bowdeniella nasicola</name>
    <dbReference type="NCBI Taxonomy" id="208480"/>
    <lineage>
        <taxon>Bacteria</taxon>
        <taxon>Bacillati</taxon>
        <taxon>Actinomycetota</taxon>
        <taxon>Actinomycetes</taxon>
        <taxon>Actinomycetales</taxon>
        <taxon>Actinomycetaceae</taxon>
        <taxon>Bowdeniella</taxon>
    </lineage>
</organism>
<dbReference type="InterPro" id="IPR025164">
    <property type="entry name" value="Toastrack_DUF4097"/>
</dbReference>
<gene>
    <name evidence="2" type="ORF">SAMN02910418_01556</name>
</gene>
<dbReference type="RefSeq" id="WP_092564625.1">
    <property type="nucleotide sequence ID" value="NZ_FNQV01000009.1"/>
</dbReference>
<keyword evidence="3" id="KW-1185">Reference proteome</keyword>
<proteinExistence type="predicted"/>
<dbReference type="Gene3D" id="2.160.20.120">
    <property type="match status" value="1"/>
</dbReference>
<dbReference type="OrthoDB" id="3252095at2"/>
<evidence type="ECO:0000313" key="2">
    <source>
        <dbReference type="EMBL" id="SEA42700.1"/>
    </source>
</evidence>
<accession>A0A1H4B3G8</accession>
<name>A0A1H4B3G8_9ACTO</name>
<dbReference type="Pfam" id="PF13349">
    <property type="entry name" value="DUF4097"/>
    <property type="match status" value="1"/>
</dbReference>
<evidence type="ECO:0000259" key="1">
    <source>
        <dbReference type="Pfam" id="PF13349"/>
    </source>
</evidence>